<dbReference type="PANTHER" id="PTHR42942">
    <property type="entry name" value="6-O-METHYLGUANINE DNA METHYLTRANSFERASE"/>
    <property type="match status" value="1"/>
</dbReference>
<proteinExistence type="predicted"/>
<gene>
    <name evidence="3" type="ORF">IPO85_03760</name>
</gene>
<dbReference type="SUPFAM" id="SSF46767">
    <property type="entry name" value="Methylated DNA-protein cysteine methyltransferase, C-terminal domain"/>
    <property type="match status" value="1"/>
</dbReference>
<dbReference type="AlphaFoldDB" id="A0A9D7S7J0"/>
<evidence type="ECO:0000256" key="1">
    <source>
        <dbReference type="ARBA" id="ARBA00022763"/>
    </source>
</evidence>
<dbReference type="InterPro" id="IPR036217">
    <property type="entry name" value="MethylDNA_cys_MeTrfase_DNAb"/>
</dbReference>
<dbReference type="Proteomes" id="UP000808349">
    <property type="component" value="Unassembled WGS sequence"/>
</dbReference>
<keyword evidence="1" id="KW-0227">DNA damage</keyword>
<organism evidence="3 4">
    <name type="scientific">Candidatus Defluviibacterium haderslevense</name>
    <dbReference type="NCBI Taxonomy" id="2981993"/>
    <lineage>
        <taxon>Bacteria</taxon>
        <taxon>Pseudomonadati</taxon>
        <taxon>Bacteroidota</taxon>
        <taxon>Saprospiria</taxon>
        <taxon>Saprospirales</taxon>
        <taxon>Saprospiraceae</taxon>
        <taxon>Candidatus Defluviibacterium</taxon>
    </lineage>
</organism>
<comment type="caution">
    <text evidence="3">The sequence shown here is derived from an EMBL/GenBank/DDBJ whole genome shotgun (WGS) entry which is preliminary data.</text>
</comment>
<dbReference type="GO" id="GO:0003824">
    <property type="term" value="F:catalytic activity"/>
    <property type="evidence" value="ECO:0007669"/>
    <property type="project" value="InterPro"/>
</dbReference>
<evidence type="ECO:0000313" key="4">
    <source>
        <dbReference type="Proteomes" id="UP000808349"/>
    </source>
</evidence>
<reference evidence="3 4" key="1">
    <citation type="submission" date="2020-10" db="EMBL/GenBank/DDBJ databases">
        <title>Connecting structure to function with the recovery of over 1000 high-quality activated sludge metagenome-assembled genomes encoding full-length rRNA genes using long-read sequencing.</title>
        <authorList>
            <person name="Singleton C.M."/>
            <person name="Petriglieri F."/>
            <person name="Kristensen J.M."/>
            <person name="Kirkegaard R.H."/>
            <person name="Michaelsen T.Y."/>
            <person name="Andersen M.H."/>
            <person name="Karst S.M."/>
            <person name="Dueholm M.S."/>
            <person name="Nielsen P.H."/>
            <person name="Albertsen M."/>
        </authorList>
    </citation>
    <scope>NUCLEOTIDE SEQUENCE [LARGE SCALE GENOMIC DNA]</scope>
    <source>
        <strain evidence="3">Ribe_18-Q3-R11-54_BAT3C.373</strain>
    </source>
</reference>
<dbReference type="InterPro" id="IPR052520">
    <property type="entry name" value="ATL_DNA_repair"/>
</dbReference>
<dbReference type="PANTHER" id="PTHR42942:SF1">
    <property type="entry name" value="ALKYLTRANSFERASE-LIKE PROTEIN 1"/>
    <property type="match status" value="1"/>
</dbReference>
<dbReference type="EMBL" id="JADKFW010000004">
    <property type="protein sequence ID" value="MBK9716630.1"/>
    <property type="molecule type" value="Genomic_DNA"/>
</dbReference>
<dbReference type="InterPro" id="IPR036388">
    <property type="entry name" value="WH-like_DNA-bd_sf"/>
</dbReference>
<name>A0A9D7S7J0_9BACT</name>
<dbReference type="InterPro" id="IPR014048">
    <property type="entry name" value="MethylDNA_cys_MeTrfase_DNA-bd"/>
</dbReference>
<dbReference type="GO" id="GO:0006281">
    <property type="term" value="P:DNA repair"/>
    <property type="evidence" value="ECO:0007669"/>
    <property type="project" value="InterPro"/>
</dbReference>
<protein>
    <submittedName>
        <fullName evidence="3">MGMT family protein</fullName>
    </submittedName>
</protein>
<evidence type="ECO:0000259" key="2">
    <source>
        <dbReference type="Pfam" id="PF01035"/>
    </source>
</evidence>
<sequence length="108" mass="12154">MNEVHYYDQVYDVVKLIPVGRVSSYGAISNFLSLGSARMVGWALNQLKGTETDIPSFRVVNAKGELTGRLSFTNGRDMEQLLKQEGTVVVDNKVVDFETKHWNPSFEL</sequence>
<dbReference type="Gene3D" id="1.10.10.10">
    <property type="entry name" value="Winged helix-like DNA-binding domain superfamily/Winged helix DNA-binding domain"/>
    <property type="match status" value="1"/>
</dbReference>
<dbReference type="Pfam" id="PF01035">
    <property type="entry name" value="DNA_binding_1"/>
    <property type="match status" value="1"/>
</dbReference>
<feature type="domain" description="Methylated-DNA-[protein]-cysteine S-methyltransferase DNA binding" evidence="2">
    <location>
        <begin position="7"/>
        <end position="86"/>
    </location>
</feature>
<evidence type="ECO:0000313" key="3">
    <source>
        <dbReference type="EMBL" id="MBK9716630.1"/>
    </source>
</evidence>
<accession>A0A9D7S7J0</accession>